<accession>A0AA88EAB9</accession>
<evidence type="ECO:0000313" key="1">
    <source>
        <dbReference type="EMBL" id="GMN70628.1"/>
    </source>
</evidence>
<keyword evidence="2" id="KW-1185">Reference proteome</keyword>
<gene>
    <name evidence="1" type="ORF">TIFTF001_039671</name>
</gene>
<comment type="caution">
    <text evidence="1">The sequence shown here is derived from an EMBL/GenBank/DDBJ whole genome shotgun (WGS) entry which is preliminary data.</text>
</comment>
<dbReference type="AlphaFoldDB" id="A0AA88EAB9"/>
<dbReference type="EMBL" id="BTGU01001199">
    <property type="protein sequence ID" value="GMN70628.1"/>
    <property type="molecule type" value="Genomic_DNA"/>
</dbReference>
<name>A0AA88EAB9_FICCA</name>
<organism evidence="1 2">
    <name type="scientific">Ficus carica</name>
    <name type="common">Common fig</name>
    <dbReference type="NCBI Taxonomy" id="3494"/>
    <lineage>
        <taxon>Eukaryota</taxon>
        <taxon>Viridiplantae</taxon>
        <taxon>Streptophyta</taxon>
        <taxon>Embryophyta</taxon>
        <taxon>Tracheophyta</taxon>
        <taxon>Spermatophyta</taxon>
        <taxon>Magnoliopsida</taxon>
        <taxon>eudicotyledons</taxon>
        <taxon>Gunneridae</taxon>
        <taxon>Pentapetalae</taxon>
        <taxon>rosids</taxon>
        <taxon>fabids</taxon>
        <taxon>Rosales</taxon>
        <taxon>Moraceae</taxon>
        <taxon>Ficeae</taxon>
        <taxon>Ficus</taxon>
    </lineage>
</organism>
<sequence>MVRVLKETSPLVEDCGKEQDGKVLQWLGFSNPISLNNMDLVFGKDSFYVIVLLLCGVSSGPSATESWPSINQDISPIVAMC</sequence>
<evidence type="ECO:0000313" key="2">
    <source>
        <dbReference type="Proteomes" id="UP001187192"/>
    </source>
</evidence>
<protein>
    <submittedName>
        <fullName evidence="1">Uncharacterized protein</fullName>
    </submittedName>
</protein>
<proteinExistence type="predicted"/>
<reference evidence="1" key="1">
    <citation type="submission" date="2023-07" db="EMBL/GenBank/DDBJ databases">
        <title>draft genome sequence of fig (Ficus carica).</title>
        <authorList>
            <person name="Takahashi T."/>
            <person name="Nishimura K."/>
        </authorList>
    </citation>
    <scope>NUCLEOTIDE SEQUENCE</scope>
</reference>
<dbReference type="Proteomes" id="UP001187192">
    <property type="component" value="Unassembled WGS sequence"/>
</dbReference>